<dbReference type="InterPro" id="IPR002129">
    <property type="entry name" value="PyrdxlP-dep_de-COase"/>
</dbReference>
<evidence type="ECO:0000256" key="9">
    <source>
        <dbReference type="RuleBase" id="RU361171"/>
    </source>
</evidence>
<dbReference type="Pfam" id="PF00282">
    <property type="entry name" value="Pyridoxal_deC"/>
    <property type="match status" value="1"/>
</dbReference>
<dbReference type="PANTHER" id="PTHR43321">
    <property type="entry name" value="GLUTAMATE DECARBOXYLASE"/>
    <property type="match status" value="1"/>
</dbReference>
<dbReference type="GO" id="GO:0030170">
    <property type="term" value="F:pyridoxal phosphate binding"/>
    <property type="evidence" value="ECO:0007669"/>
    <property type="project" value="InterPro"/>
</dbReference>
<dbReference type="GO" id="GO:0004058">
    <property type="term" value="F:aromatic-L-amino-acid decarboxylase activity"/>
    <property type="evidence" value="ECO:0007669"/>
    <property type="project" value="UniProtKB-ARBA"/>
</dbReference>
<dbReference type="NCBIfam" id="TIGR01788">
    <property type="entry name" value="Glu-decarb-GAD"/>
    <property type="match status" value="1"/>
</dbReference>
<sequence>MATHAQDDGNSPIHGRRGFREHVDPFHFPDGSIAPDEAYELLRTDLMLDGRETLNLASFVTTWMEPQAEALIHATLAKNHIDHEEYPAAALVEETCVHMLGDLFHAPDPTKVVGVGTIGSSEAIMLGLLAHKRSWRHRREAAGLPADRPNVVFGAETHVVWDKFANYFDVEMRKIPMRPDRYVITADEVEERLDENTIAVGAVLGTTFIGESDPIEEIDTMLGRLKRERGWDIPLHVDGASGGFIAPFAEPERAWDFRLEQVASINVSGHKYGLVYPGVGWLIFRDASKLPEDLVFSVNYLGGAQPTYTFNFSRGTAMIQAQMYSFLRLGRAGYTAIVANLMANARHLNESLAATGRYEILNPGLAEPVVTFRLTGDPGFDVYHLAARLRENGWIVPAYSLPPDAEAVHLMRIVVRLDLSRRMIDLLLRDLAKAYDDLAAERPTERRERKPDLWTAPQKSAAHSKARTGLVR</sequence>
<dbReference type="InterPro" id="IPR010107">
    <property type="entry name" value="Glutamate_decarboxylase"/>
</dbReference>
<comment type="similarity">
    <text evidence="2 8">Belongs to the group II decarboxylase family.</text>
</comment>
<reference evidence="11 12" key="1">
    <citation type="submission" date="2019-07" db="EMBL/GenBank/DDBJ databases">
        <title>Microlunatus dokdonensis sp. nov. isolated from the rhizospheric soil of the wild plant Elymus tsukushiensis.</title>
        <authorList>
            <person name="Ghim S.-Y."/>
            <person name="Hwang Y.-J."/>
            <person name="Son J.-S."/>
            <person name="Shin J.-H."/>
        </authorList>
    </citation>
    <scope>NUCLEOTIDE SEQUENCE [LARGE SCALE GENOMIC DNA]</scope>
    <source>
        <strain evidence="11 12">KUDC0627</strain>
    </source>
</reference>
<dbReference type="FunFam" id="3.40.640.10:FF:000017">
    <property type="entry name" value="Glutamate decarboxylase"/>
    <property type="match status" value="1"/>
</dbReference>
<gene>
    <name evidence="11" type="ORF">FOE78_14270</name>
</gene>
<dbReference type="GO" id="GO:0004351">
    <property type="term" value="F:glutamate decarboxylase activity"/>
    <property type="evidence" value="ECO:0007669"/>
    <property type="project" value="UniProtKB-EC"/>
</dbReference>
<name>A0A516Q0F7_9ACTN</name>
<comment type="catalytic activity">
    <reaction evidence="6 9">
        <text>L-glutamate + H(+) = 4-aminobutanoate + CO2</text>
        <dbReference type="Rhea" id="RHEA:17785"/>
        <dbReference type="ChEBI" id="CHEBI:15378"/>
        <dbReference type="ChEBI" id="CHEBI:16526"/>
        <dbReference type="ChEBI" id="CHEBI:29985"/>
        <dbReference type="ChEBI" id="CHEBI:59888"/>
        <dbReference type="EC" id="4.1.1.15"/>
    </reaction>
</comment>
<dbReference type="OrthoDB" id="3401800at2"/>
<keyword evidence="9" id="KW-0210">Decarboxylase</keyword>
<dbReference type="EC" id="4.1.1.15" evidence="3 9"/>
<dbReference type="GO" id="GO:0006538">
    <property type="term" value="P:L-glutamate catabolic process"/>
    <property type="evidence" value="ECO:0007669"/>
    <property type="project" value="TreeGrafter"/>
</dbReference>
<proteinExistence type="inferred from homology"/>
<evidence type="ECO:0000256" key="7">
    <source>
        <dbReference type="PIRSR" id="PIRSR602129-50"/>
    </source>
</evidence>
<dbReference type="PANTHER" id="PTHR43321:SF3">
    <property type="entry name" value="GLUTAMATE DECARBOXYLASE"/>
    <property type="match status" value="1"/>
</dbReference>
<keyword evidence="4 7" id="KW-0663">Pyridoxal phosphate</keyword>
<evidence type="ECO:0000256" key="8">
    <source>
        <dbReference type="RuleBase" id="RU000382"/>
    </source>
</evidence>
<dbReference type="SUPFAM" id="SSF53383">
    <property type="entry name" value="PLP-dependent transferases"/>
    <property type="match status" value="1"/>
</dbReference>
<feature type="region of interest" description="Disordered" evidence="10">
    <location>
        <begin position="441"/>
        <end position="472"/>
    </location>
</feature>
<evidence type="ECO:0000256" key="4">
    <source>
        <dbReference type="ARBA" id="ARBA00022898"/>
    </source>
</evidence>
<dbReference type="AlphaFoldDB" id="A0A516Q0F7"/>
<evidence type="ECO:0000256" key="2">
    <source>
        <dbReference type="ARBA" id="ARBA00009533"/>
    </source>
</evidence>
<dbReference type="InterPro" id="IPR015424">
    <property type="entry name" value="PyrdxlP-dep_Trfase"/>
</dbReference>
<dbReference type="Proteomes" id="UP000319263">
    <property type="component" value="Chromosome"/>
</dbReference>
<dbReference type="Gene3D" id="3.90.1150.160">
    <property type="match status" value="1"/>
</dbReference>
<dbReference type="KEGG" id="mik:FOE78_14270"/>
<evidence type="ECO:0000256" key="6">
    <source>
        <dbReference type="ARBA" id="ARBA00048868"/>
    </source>
</evidence>
<dbReference type="Gene3D" id="3.40.640.10">
    <property type="entry name" value="Type I PLP-dependent aspartate aminotransferase-like (Major domain)"/>
    <property type="match status" value="1"/>
</dbReference>
<dbReference type="EMBL" id="CP041692">
    <property type="protein sequence ID" value="QDP96926.1"/>
    <property type="molecule type" value="Genomic_DNA"/>
</dbReference>
<evidence type="ECO:0000256" key="3">
    <source>
        <dbReference type="ARBA" id="ARBA00012421"/>
    </source>
</evidence>
<evidence type="ECO:0000313" key="11">
    <source>
        <dbReference type="EMBL" id="QDP96926.1"/>
    </source>
</evidence>
<feature type="region of interest" description="Disordered" evidence="10">
    <location>
        <begin position="1"/>
        <end position="20"/>
    </location>
</feature>
<dbReference type="RefSeq" id="WP_143986887.1">
    <property type="nucleotide sequence ID" value="NZ_CP041692.1"/>
</dbReference>
<evidence type="ECO:0000313" key="12">
    <source>
        <dbReference type="Proteomes" id="UP000319263"/>
    </source>
</evidence>
<dbReference type="GO" id="GO:0005829">
    <property type="term" value="C:cytosol"/>
    <property type="evidence" value="ECO:0007669"/>
    <property type="project" value="TreeGrafter"/>
</dbReference>
<feature type="compositionally biased region" description="Basic and acidic residues" evidence="10">
    <location>
        <begin position="441"/>
        <end position="452"/>
    </location>
</feature>
<dbReference type="InterPro" id="IPR015421">
    <property type="entry name" value="PyrdxlP-dep_Trfase_major"/>
</dbReference>
<evidence type="ECO:0000256" key="1">
    <source>
        <dbReference type="ARBA" id="ARBA00001933"/>
    </source>
</evidence>
<keyword evidence="12" id="KW-1185">Reference proteome</keyword>
<protein>
    <recommendedName>
        <fullName evidence="3 9">Glutamate decarboxylase</fullName>
        <ecNumber evidence="3 9">4.1.1.15</ecNumber>
    </recommendedName>
</protein>
<keyword evidence="5 8" id="KW-0456">Lyase</keyword>
<organism evidence="11 12">
    <name type="scientific">Microlunatus elymi</name>
    <dbReference type="NCBI Taxonomy" id="2596828"/>
    <lineage>
        <taxon>Bacteria</taxon>
        <taxon>Bacillati</taxon>
        <taxon>Actinomycetota</taxon>
        <taxon>Actinomycetes</taxon>
        <taxon>Propionibacteriales</taxon>
        <taxon>Propionibacteriaceae</taxon>
        <taxon>Microlunatus</taxon>
    </lineage>
</organism>
<evidence type="ECO:0000256" key="10">
    <source>
        <dbReference type="SAM" id="MobiDB-lite"/>
    </source>
</evidence>
<dbReference type="Gene3D" id="4.10.280.50">
    <property type="match status" value="1"/>
</dbReference>
<evidence type="ECO:0000256" key="5">
    <source>
        <dbReference type="ARBA" id="ARBA00023239"/>
    </source>
</evidence>
<feature type="modified residue" description="N6-(pyridoxal phosphate)lysine" evidence="7">
    <location>
        <position position="271"/>
    </location>
</feature>
<comment type="cofactor">
    <cofactor evidence="1 7 8">
        <name>pyridoxal 5'-phosphate</name>
        <dbReference type="ChEBI" id="CHEBI:597326"/>
    </cofactor>
</comment>
<accession>A0A516Q0F7</accession>